<dbReference type="InterPro" id="IPR031838">
    <property type="entry name" value="Dre2_N"/>
</dbReference>
<evidence type="ECO:0000256" key="3">
    <source>
        <dbReference type="ARBA" id="ARBA00022723"/>
    </source>
</evidence>
<evidence type="ECO:0000256" key="4">
    <source>
        <dbReference type="ARBA" id="ARBA00023004"/>
    </source>
</evidence>
<keyword evidence="4" id="KW-0408">Iron</keyword>
<evidence type="ECO:0000256" key="6">
    <source>
        <dbReference type="ARBA" id="ARBA00023128"/>
    </source>
</evidence>
<dbReference type="AlphaFoldDB" id="A0A2J6PJN0"/>
<dbReference type="Proteomes" id="UP000235672">
    <property type="component" value="Unassembled WGS sequence"/>
</dbReference>
<dbReference type="STRING" id="1745343.A0A2J6PJN0"/>
<name>A0A2J6PJN0_9HELO</name>
<keyword evidence="1" id="KW-0963">Cytoplasm</keyword>
<evidence type="ECO:0000256" key="1">
    <source>
        <dbReference type="ARBA" id="ARBA00022490"/>
    </source>
</evidence>
<dbReference type="EMBL" id="KZ613523">
    <property type="protein sequence ID" value="PMD14243.1"/>
    <property type="molecule type" value="Genomic_DNA"/>
</dbReference>
<dbReference type="GO" id="GO:0051537">
    <property type="term" value="F:2 iron, 2 sulfur cluster binding"/>
    <property type="evidence" value="ECO:0007669"/>
    <property type="project" value="UniProtKB-KW"/>
</dbReference>
<evidence type="ECO:0000256" key="2">
    <source>
        <dbReference type="ARBA" id="ARBA00022714"/>
    </source>
</evidence>
<accession>A0A2J6PJN0</accession>
<evidence type="ECO:0000256" key="5">
    <source>
        <dbReference type="ARBA" id="ARBA00023014"/>
    </source>
</evidence>
<evidence type="ECO:0000313" key="9">
    <source>
        <dbReference type="Proteomes" id="UP000235672"/>
    </source>
</evidence>
<dbReference type="GO" id="GO:0046872">
    <property type="term" value="F:metal ion binding"/>
    <property type="evidence" value="ECO:0007669"/>
    <property type="project" value="UniProtKB-KW"/>
</dbReference>
<sequence>METMAKSAILDGSTQRTLHLAPPSVTAKTRYETSSELSIADLQMLDQLSTGFVLLPPNTYDYILMLTDTNDGPLSESLGLIEMVALSTGARGGLNRPS</sequence>
<keyword evidence="2" id="KW-0001">2Fe-2S</keyword>
<keyword evidence="3" id="KW-0479">Metal-binding</keyword>
<gene>
    <name evidence="8" type="ORF">NA56DRAFT_711057</name>
</gene>
<keyword evidence="6" id="KW-0496">Mitochondrion</keyword>
<organism evidence="8 9">
    <name type="scientific">Hyaloscypha hepaticicola</name>
    <dbReference type="NCBI Taxonomy" id="2082293"/>
    <lineage>
        <taxon>Eukaryota</taxon>
        <taxon>Fungi</taxon>
        <taxon>Dikarya</taxon>
        <taxon>Ascomycota</taxon>
        <taxon>Pezizomycotina</taxon>
        <taxon>Leotiomycetes</taxon>
        <taxon>Helotiales</taxon>
        <taxon>Hyaloscyphaceae</taxon>
        <taxon>Hyaloscypha</taxon>
    </lineage>
</organism>
<dbReference type="Pfam" id="PF16803">
    <property type="entry name" value="DRE2_N"/>
    <property type="match status" value="1"/>
</dbReference>
<proteinExistence type="predicted"/>
<keyword evidence="5" id="KW-0411">Iron-sulfur</keyword>
<keyword evidence="9" id="KW-1185">Reference proteome</keyword>
<feature type="domain" description="Fe-S cluster assembly protein Dre2 N-terminal" evidence="7">
    <location>
        <begin position="15"/>
        <end position="85"/>
    </location>
</feature>
<evidence type="ECO:0000259" key="7">
    <source>
        <dbReference type="Pfam" id="PF16803"/>
    </source>
</evidence>
<evidence type="ECO:0000313" key="8">
    <source>
        <dbReference type="EMBL" id="PMD14243.1"/>
    </source>
</evidence>
<reference evidence="8 9" key="1">
    <citation type="submission" date="2016-05" db="EMBL/GenBank/DDBJ databases">
        <title>A degradative enzymes factory behind the ericoid mycorrhizal symbiosis.</title>
        <authorList>
            <consortium name="DOE Joint Genome Institute"/>
            <person name="Martino E."/>
            <person name="Morin E."/>
            <person name="Grelet G."/>
            <person name="Kuo A."/>
            <person name="Kohler A."/>
            <person name="Daghino S."/>
            <person name="Barry K."/>
            <person name="Choi C."/>
            <person name="Cichocki N."/>
            <person name="Clum A."/>
            <person name="Copeland A."/>
            <person name="Hainaut M."/>
            <person name="Haridas S."/>
            <person name="Labutti K."/>
            <person name="Lindquist E."/>
            <person name="Lipzen A."/>
            <person name="Khouja H.-R."/>
            <person name="Murat C."/>
            <person name="Ohm R."/>
            <person name="Olson A."/>
            <person name="Spatafora J."/>
            <person name="Veneault-Fourrey C."/>
            <person name="Henrissat B."/>
            <person name="Grigoriev I."/>
            <person name="Martin F."/>
            <person name="Perotto S."/>
        </authorList>
    </citation>
    <scope>NUCLEOTIDE SEQUENCE [LARGE SCALE GENOMIC DNA]</scope>
    <source>
        <strain evidence="8 9">UAMH 7357</strain>
    </source>
</reference>
<protein>
    <recommendedName>
        <fullName evidence="7">Fe-S cluster assembly protein Dre2 N-terminal domain-containing protein</fullName>
    </recommendedName>
</protein>